<evidence type="ECO:0000313" key="2">
    <source>
        <dbReference type="Proteomes" id="UP000198796"/>
    </source>
</evidence>
<dbReference type="AlphaFoldDB" id="A0A1I0XUZ1"/>
<keyword evidence="1" id="KW-0418">Kinase</keyword>
<dbReference type="InterPro" id="IPR007729">
    <property type="entry name" value="DGOK"/>
</dbReference>
<dbReference type="Gene3D" id="3.30.420.300">
    <property type="entry name" value="2-keto-3-deoxy-galactonokinase, substrate binding domain"/>
    <property type="match status" value="1"/>
</dbReference>
<reference evidence="1 2" key="1">
    <citation type="submission" date="2016-10" db="EMBL/GenBank/DDBJ databases">
        <authorList>
            <person name="de Groot N.N."/>
        </authorList>
    </citation>
    <scope>NUCLEOTIDE SEQUENCE [LARGE SCALE GENOMIC DNA]</scope>
    <source>
        <strain evidence="1 2">DSM 29316</strain>
    </source>
</reference>
<dbReference type="Gene3D" id="3.30.420.310">
    <property type="entry name" value="2-keto-3-deoxy-galactonokinase, C-terminal domain"/>
    <property type="match status" value="1"/>
</dbReference>
<sequence>MTAAINPQDILWVAVDWGTTRLRAWAMGEGGTVLSSASSEDGMGALARHEFEDALLRLAGDWLAPGIPVIACGMVGSRQGWVEAPYRVVPARPAADELVSAPAKRAGLDVRVVPGLKQTSPADVMRGEETQIAGFLALHPGWDGVICLPGTHTKWAHLSAGEVVSFQTFMTGDLFAAISGHTVLRHSVGTEGREGTDFDDAVEEIMTRPERLASRLFGLRAQGLLEGLDPAAATAALSGMLLGAELAAARPYWLGQQIAILGANSLAQRYARALALQHVDATIVEADACTLAGLTAQYKKATS</sequence>
<dbReference type="GO" id="GO:0008671">
    <property type="term" value="F:2-dehydro-3-deoxygalactonokinase activity"/>
    <property type="evidence" value="ECO:0007669"/>
    <property type="project" value="InterPro"/>
</dbReference>
<name>A0A1I0XUZ1_9RHOB</name>
<dbReference type="Proteomes" id="UP000198796">
    <property type="component" value="Unassembled WGS sequence"/>
</dbReference>
<organism evidence="1 2">
    <name type="scientific">Poseidonocella pacifica</name>
    <dbReference type="NCBI Taxonomy" id="871651"/>
    <lineage>
        <taxon>Bacteria</taxon>
        <taxon>Pseudomonadati</taxon>
        <taxon>Pseudomonadota</taxon>
        <taxon>Alphaproteobacteria</taxon>
        <taxon>Rhodobacterales</taxon>
        <taxon>Roseobacteraceae</taxon>
        <taxon>Poseidonocella</taxon>
    </lineage>
</organism>
<keyword evidence="2" id="KW-1185">Reference proteome</keyword>
<dbReference type="GO" id="GO:0034194">
    <property type="term" value="P:D-galactonate catabolic process"/>
    <property type="evidence" value="ECO:0007669"/>
    <property type="project" value="InterPro"/>
</dbReference>
<dbReference type="RefSeq" id="WP_092065451.1">
    <property type="nucleotide sequence ID" value="NZ_FOJU01000004.1"/>
</dbReference>
<protein>
    <submittedName>
        <fullName evidence="1">2-dehydro-3-deoxygalactonokinase</fullName>
    </submittedName>
</protein>
<dbReference type="OrthoDB" id="256574at2"/>
<dbReference type="EMBL" id="FOJU01000004">
    <property type="protein sequence ID" value="SFB04885.1"/>
    <property type="molecule type" value="Genomic_DNA"/>
</dbReference>
<accession>A0A1I0XUZ1</accession>
<dbReference type="Pfam" id="PF05035">
    <property type="entry name" value="DGOK"/>
    <property type="match status" value="1"/>
</dbReference>
<evidence type="ECO:0000313" key="1">
    <source>
        <dbReference type="EMBL" id="SFB04885.1"/>
    </source>
</evidence>
<dbReference type="STRING" id="871651.SAMN05421688_2535"/>
<proteinExistence type="predicted"/>
<dbReference type="InterPro" id="IPR042257">
    <property type="entry name" value="DGOK_C"/>
</dbReference>
<dbReference type="InterPro" id="IPR042258">
    <property type="entry name" value="DGOK_N"/>
</dbReference>
<keyword evidence="1" id="KW-0808">Transferase</keyword>
<gene>
    <name evidence="1" type="ORF">SAMN05421688_2535</name>
</gene>